<comment type="caution">
    <text evidence="14">The sequence shown here is derived from an EMBL/GenBank/DDBJ whole genome shotgun (WGS) entry which is preliminary data.</text>
</comment>
<keyword evidence="15" id="KW-1185">Reference proteome</keyword>
<evidence type="ECO:0000256" key="10">
    <source>
        <dbReference type="ARBA" id="ARBA00023242"/>
    </source>
</evidence>
<dbReference type="Pfam" id="PF00096">
    <property type="entry name" value="zf-C2H2"/>
    <property type="match status" value="1"/>
</dbReference>
<evidence type="ECO:0000256" key="3">
    <source>
        <dbReference type="ARBA" id="ARBA00022723"/>
    </source>
</evidence>
<evidence type="ECO:0000256" key="4">
    <source>
        <dbReference type="ARBA" id="ARBA00022737"/>
    </source>
</evidence>
<keyword evidence="8" id="KW-0238">DNA-binding</keyword>
<dbReference type="GO" id="GO:0003677">
    <property type="term" value="F:DNA binding"/>
    <property type="evidence" value="ECO:0007669"/>
    <property type="project" value="UniProtKB-KW"/>
</dbReference>
<comment type="subcellular location">
    <subcellularLocation>
        <location evidence="1">Nucleus</location>
    </subcellularLocation>
</comment>
<evidence type="ECO:0000313" key="14">
    <source>
        <dbReference type="EMBL" id="GIY49867.1"/>
    </source>
</evidence>
<dbReference type="FunFam" id="3.30.160.60:FF:000193">
    <property type="entry name" value="Zinc finger protein 300"/>
    <property type="match status" value="1"/>
</dbReference>
<feature type="domain" description="C2H2-type" evidence="13">
    <location>
        <begin position="146"/>
        <end position="173"/>
    </location>
</feature>
<dbReference type="FunFam" id="3.30.160.60:FF:001532">
    <property type="entry name" value="Zinc finger protein 483"/>
    <property type="match status" value="1"/>
</dbReference>
<evidence type="ECO:0000256" key="12">
    <source>
        <dbReference type="SAM" id="MobiDB-lite"/>
    </source>
</evidence>
<dbReference type="SMART" id="SM00355">
    <property type="entry name" value="ZnF_C2H2"/>
    <property type="match status" value="3"/>
</dbReference>
<feature type="domain" description="C2H2-type" evidence="13">
    <location>
        <begin position="90"/>
        <end position="117"/>
    </location>
</feature>
<keyword evidence="5 11" id="KW-0863">Zinc-finger</keyword>
<sequence>MEEFQYAEGEPLLMKDNVEDHDTPLDLSRSLLSSRVPVMTLDVPPPTRTLMTPPSEPEERRSVSSDGSHPSLNCEIRPTVVKKGRERTLLPCEVCGKAFDRPSLLRRHMRTHTGEKPHVCDVCGKGFSTSSSLNTHRRIHSGEKPHQCHVCGKRFTASSNLYYHRMTHSKKTVKDKLMETVQNISKRKHSEAYYTLFSTNNQPVLDSTSNPITANPATGTRKIKSELLINVFTATVH</sequence>
<dbReference type="PANTHER" id="PTHR24394">
    <property type="entry name" value="ZINC FINGER PROTEIN"/>
    <property type="match status" value="1"/>
</dbReference>
<dbReference type="PROSITE" id="PS00028">
    <property type="entry name" value="ZINC_FINGER_C2H2_1"/>
    <property type="match status" value="3"/>
</dbReference>
<dbReference type="AlphaFoldDB" id="A0AAV4TX62"/>
<feature type="domain" description="C2H2-type" evidence="13">
    <location>
        <begin position="118"/>
        <end position="145"/>
    </location>
</feature>
<dbReference type="Pfam" id="PF13465">
    <property type="entry name" value="zf-H2C2_2"/>
    <property type="match status" value="1"/>
</dbReference>
<keyword evidence="7" id="KW-0805">Transcription regulation</keyword>
<keyword evidence="10" id="KW-0539">Nucleus</keyword>
<evidence type="ECO:0000256" key="7">
    <source>
        <dbReference type="ARBA" id="ARBA00023015"/>
    </source>
</evidence>
<keyword evidence="9" id="KW-0804">Transcription</keyword>
<dbReference type="InterPro" id="IPR036236">
    <property type="entry name" value="Znf_C2H2_sf"/>
</dbReference>
<evidence type="ECO:0000256" key="5">
    <source>
        <dbReference type="ARBA" id="ARBA00022771"/>
    </source>
</evidence>
<evidence type="ECO:0000256" key="1">
    <source>
        <dbReference type="ARBA" id="ARBA00004123"/>
    </source>
</evidence>
<evidence type="ECO:0000313" key="15">
    <source>
        <dbReference type="Proteomes" id="UP001054837"/>
    </source>
</evidence>
<dbReference type="GO" id="GO:0005634">
    <property type="term" value="C:nucleus"/>
    <property type="evidence" value="ECO:0007669"/>
    <property type="project" value="UniProtKB-SubCell"/>
</dbReference>
<evidence type="ECO:0000256" key="2">
    <source>
        <dbReference type="ARBA" id="ARBA00006991"/>
    </source>
</evidence>
<gene>
    <name evidence="14" type="primary">ZNF45_9</name>
    <name evidence="14" type="ORF">CDAR_127901</name>
</gene>
<dbReference type="EMBL" id="BPLQ01010311">
    <property type="protein sequence ID" value="GIY49867.1"/>
    <property type="molecule type" value="Genomic_DNA"/>
</dbReference>
<dbReference type="InterPro" id="IPR013087">
    <property type="entry name" value="Znf_C2H2_type"/>
</dbReference>
<evidence type="ECO:0000256" key="11">
    <source>
        <dbReference type="PROSITE-ProRule" id="PRU00042"/>
    </source>
</evidence>
<comment type="similarity">
    <text evidence="2">Belongs to the krueppel C2H2-type zinc-finger protein family.</text>
</comment>
<name>A0AAV4TX62_9ARAC</name>
<reference evidence="14 15" key="1">
    <citation type="submission" date="2021-06" db="EMBL/GenBank/DDBJ databases">
        <title>Caerostris darwini draft genome.</title>
        <authorList>
            <person name="Kono N."/>
            <person name="Arakawa K."/>
        </authorList>
    </citation>
    <scope>NUCLEOTIDE SEQUENCE [LARGE SCALE GENOMIC DNA]</scope>
</reference>
<dbReference type="GO" id="GO:0008270">
    <property type="term" value="F:zinc ion binding"/>
    <property type="evidence" value="ECO:0007669"/>
    <property type="project" value="UniProtKB-KW"/>
</dbReference>
<evidence type="ECO:0000256" key="6">
    <source>
        <dbReference type="ARBA" id="ARBA00022833"/>
    </source>
</evidence>
<protein>
    <submittedName>
        <fullName evidence="14">Zinc finger protein 45</fullName>
    </submittedName>
</protein>
<dbReference type="PANTHER" id="PTHR24394:SF29">
    <property type="entry name" value="MYONEURIN"/>
    <property type="match status" value="1"/>
</dbReference>
<organism evidence="14 15">
    <name type="scientific">Caerostris darwini</name>
    <dbReference type="NCBI Taxonomy" id="1538125"/>
    <lineage>
        <taxon>Eukaryota</taxon>
        <taxon>Metazoa</taxon>
        <taxon>Ecdysozoa</taxon>
        <taxon>Arthropoda</taxon>
        <taxon>Chelicerata</taxon>
        <taxon>Arachnida</taxon>
        <taxon>Araneae</taxon>
        <taxon>Araneomorphae</taxon>
        <taxon>Entelegynae</taxon>
        <taxon>Araneoidea</taxon>
        <taxon>Araneidae</taxon>
        <taxon>Caerostris</taxon>
    </lineage>
</organism>
<evidence type="ECO:0000259" key="13">
    <source>
        <dbReference type="PROSITE" id="PS50157"/>
    </source>
</evidence>
<dbReference type="PROSITE" id="PS50157">
    <property type="entry name" value="ZINC_FINGER_C2H2_2"/>
    <property type="match status" value="3"/>
</dbReference>
<accession>A0AAV4TX62</accession>
<dbReference type="Gene3D" id="3.30.160.60">
    <property type="entry name" value="Classic Zinc Finger"/>
    <property type="match status" value="3"/>
</dbReference>
<keyword evidence="4" id="KW-0677">Repeat</keyword>
<proteinExistence type="inferred from homology"/>
<dbReference type="Proteomes" id="UP001054837">
    <property type="component" value="Unassembled WGS sequence"/>
</dbReference>
<dbReference type="SUPFAM" id="SSF57667">
    <property type="entry name" value="beta-beta-alpha zinc fingers"/>
    <property type="match status" value="2"/>
</dbReference>
<keyword evidence="6" id="KW-0862">Zinc</keyword>
<keyword evidence="3" id="KW-0479">Metal-binding</keyword>
<evidence type="ECO:0000256" key="9">
    <source>
        <dbReference type="ARBA" id="ARBA00023163"/>
    </source>
</evidence>
<evidence type="ECO:0000256" key="8">
    <source>
        <dbReference type="ARBA" id="ARBA00023125"/>
    </source>
</evidence>
<dbReference type="FunFam" id="3.30.160.60:FF:000450">
    <property type="entry name" value="PR domain zinc finger protein 14"/>
    <property type="match status" value="1"/>
</dbReference>
<dbReference type="GO" id="GO:0000981">
    <property type="term" value="F:DNA-binding transcription factor activity, RNA polymerase II-specific"/>
    <property type="evidence" value="ECO:0007669"/>
    <property type="project" value="TreeGrafter"/>
</dbReference>
<feature type="region of interest" description="Disordered" evidence="12">
    <location>
        <begin position="39"/>
        <end position="74"/>
    </location>
</feature>